<keyword evidence="1" id="KW-1133">Transmembrane helix</keyword>
<proteinExistence type="predicted"/>
<protein>
    <recommendedName>
        <fullName evidence="4">Peptidase M48 domain-containing protein</fullName>
    </recommendedName>
</protein>
<evidence type="ECO:0008006" key="4">
    <source>
        <dbReference type="Google" id="ProtNLM"/>
    </source>
</evidence>
<accession>A0ABX1IM64</accession>
<dbReference type="CDD" id="cd07328">
    <property type="entry name" value="M48_Ste24p_like"/>
    <property type="match status" value="1"/>
</dbReference>
<evidence type="ECO:0000313" key="3">
    <source>
        <dbReference type="Proteomes" id="UP000744032"/>
    </source>
</evidence>
<feature type="transmembrane region" description="Helical" evidence="1">
    <location>
        <begin position="6"/>
        <end position="30"/>
    </location>
</feature>
<name>A0ABX1IM64_STRGB</name>
<gene>
    <name evidence="2" type="ORF">HF200_19840</name>
</gene>
<keyword evidence="1" id="KW-0812">Transmembrane</keyword>
<dbReference type="Proteomes" id="UP000744032">
    <property type="component" value="Unassembled WGS sequence"/>
</dbReference>
<evidence type="ECO:0000256" key="1">
    <source>
        <dbReference type="SAM" id="Phobius"/>
    </source>
</evidence>
<evidence type="ECO:0000313" key="2">
    <source>
        <dbReference type="EMBL" id="NKQ26609.1"/>
    </source>
</evidence>
<comment type="caution">
    <text evidence="2">The sequence shown here is derived from an EMBL/GenBank/DDBJ whole genome shotgun (WGS) entry which is preliminary data.</text>
</comment>
<organism evidence="2 3">
    <name type="scientific">Streptomyces galbus</name>
    <dbReference type="NCBI Taxonomy" id="33898"/>
    <lineage>
        <taxon>Bacteria</taxon>
        <taxon>Bacillati</taxon>
        <taxon>Actinomycetota</taxon>
        <taxon>Actinomycetes</taxon>
        <taxon>Kitasatosporales</taxon>
        <taxon>Streptomycetaceae</taxon>
        <taxon>Streptomyces</taxon>
    </lineage>
</organism>
<keyword evidence="1" id="KW-0472">Membrane</keyword>
<dbReference type="RefSeq" id="WP_168374691.1">
    <property type="nucleotide sequence ID" value="NZ_JAAXMD010000189.1"/>
</dbReference>
<sequence length="370" mass="39796">MYSTEAARVVAVVVHLVTAALLIGGLTLILGARQRGILVVPGLVLLVPGLALFPRPGRLRPELPVVREPDAPELFRLVHDVADAVGVRRVDLVQLAPEFSVTVVPYGLLRRPCLLLGLPLWAACPPQQRVAALAHGLAHLSPRHVRHGALIGTALGSLAVGSGSVRISPQARLPWNSPAQAWQAHHLTDAERRFNARGRHSDLASWALLWIPRAVACTTTRLLLRLTRSATQRAEAEAELAAARTASPDAAVAVLDPHLARATLLELHRLVVEARTFAGRRATPAGQEDLWAELARYATRVRPGQDTSRPVAPVAPERATSSLLAPGHAAAVTLDAPRRLRIEAELRDPQREVALMVLRDGIPVPASFEA</sequence>
<feature type="transmembrane region" description="Helical" evidence="1">
    <location>
        <begin position="37"/>
        <end position="54"/>
    </location>
</feature>
<dbReference type="EMBL" id="JAAXMD010000189">
    <property type="protein sequence ID" value="NKQ26609.1"/>
    <property type="molecule type" value="Genomic_DNA"/>
</dbReference>
<keyword evidence="3" id="KW-1185">Reference proteome</keyword>
<reference evidence="2 3" key="1">
    <citation type="submission" date="2020-04" db="EMBL/GenBank/DDBJ databases">
        <title>Genome sequence of Streptomyces galbus strain I339.</title>
        <authorList>
            <person name="Silva E.A.N."/>
            <person name="Merces M."/>
            <person name="Castelo Branco A.P.O.T."/>
            <person name="Vasconcelos P.C."/>
            <person name="Costa N.P."/>
            <person name="Marinho G.C.S."/>
            <person name="Oliveira C.J.B."/>
            <person name="Araujo D."/>
            <person name="Rodrigues Junior V.S."/>
            <person name="Almeida R."/>
            <person name="Silva Filho U.R."/>
            <person name="Andrade A.S.A."/>
            <person name="Cibulski S.P."/>
        </authorList>
    </citation>
    <scope>NUCLEOTIDE SEQUENCE [LARGE SCALE GENOMIC DNA]</scope>
    <source>
        <strain evidence="2 3">I339</strain>
    </source>
</reference>